<dbReference type="AlphaFoldDB" id="A0A0N4VKF6"/>
<dbReference type="PANTHER" id="PTHR23032:SF13">
    <property type="entry name" value="BRO1 DOMAIN-CONTAINING PROTEIN BROX"/>
    <property type="match status" value="1"/>
</dbReference>
<evidence type="ECO:0000256" key="1">
    <source>
        <dbReference type="ARBA" id="ARBA00008901"/>
    </source>
</evidence>
<keyword evidence="4" id="KW-1185">Reference proteome</keyword>
<dbReference type="Proteomes" id="UP000274131">
    <property type="component" value="Unassembled WGS sequence"/>
</dbReference>
<dbReference type="Pfam" id="PF03097">
    <property type="entry name" value="BRO1"/>
    <property type="match status" value="1"/>
</dbReference>
<dbReference type="Gene3D" id="1.25.40.280">
    <property type="entry name" value="alix/aip1 like domains"/>
    <property type="match status" value="1"/>
</dbReference>
<protein>
    <submittedName>
        <fullName evidence="5">BRO1 domain-containing protein</fullName>
    </submittedName>
</protein>
<dbReference type="InterPro" id="IPR038898">
    <property type="entry name" value="BROX"/>
</dbReference>
<sequence>MAHWFHRNPIKATENVNFDLKSILSGPTSRKICNELRSRRERLVEFFRNASCDMAEVDEEFRLYLSAFSGFLVPIGNVGGEDVGSKLAPVISFKWTNSMLGSTAFKVSDSWFEAANMCVNMALWLAKHAAWTAGKDEVREGEAKRVHTALRRAAGMFIFFFLLSREILRESSIILPKFLVTDLATIRGSDFDPSVLNAYINQCTAEAQEVTVARAIELKHRPALISALAHETSAVFLKADKSLERLDQNVFGKWRWYLQLKAQVYLAYAYAFFGESLLAEDKCGEAVRACREGLSCFEIAKNFSAMYMKSQGPGTPAKPATHLFFRRVEPLLKRHLEKAERENGFIYHQKVPDDCPSLEEKATFGLAQPEPFSLPSPSPDWSESVYASFDLSKASMPDFSKIKKCNKDLPLVKEEKLYQTEKDQDNRSGCTIS</sequence>
<proteinExistence type="inferred from homology"/>
<accession>A0A0N4VKF6</accession>
<evidence type="ECO:0000313" key="4">
    <source>
        <dbReference type="Proteomes" id="UP000274131"/>
    </source>
</evidence>
<dbReference type="PROSITE" id="PS51180">
    <property type="entry name" value="BRO1"/>
    <property type="match status" value="1"/>
</dbReference>
<evidence type="ECO:0000313" key="3">
    <source>
        <dbReference type="EMBL" id="VDD95901.1"/>
    </source>
</evidence>
<reference evidence="3 4" key="2">
    <citation type="submission" date="2018-10" db="EMBL/GenBank/DDBJ databases">
        <authorList>
            <consortium name="Pathogen Informatics"/>
        </authorList>
    </citation>
    <scope>NUCLEOTIDE SEQUENCE [LARGE SCALE GENOMIC DNA]</scope>
</reference>
<reference evidence="5" key="1">
    <citation type="submission" date="2017-02" db="UniProtKB">
        <authorList>
            <consortium name="WormBaseParasite"/>
        </authorList>
    </citation>
    <scope>IDENTIFICATION</scope>
</reference>
<dbReference type="STRING" id="51028.A0A0N4VKF6"/>
<evidence type="ECO:0000259" key="2">
    <source>
        <dbReference type="PROSITE" id="PS51180"/>
    </source>
</evidence>
<dbReference type="SMART" id="SM01041">
    <property type="entry name" value="BRO1"/>
    <property type="match status" value="1"/>
</dbReference>
<evidence type="ECO:0000313" key="5">
    <source>
        <dbReference type="WBParaSite" id="EVEC_0001134401-mRNA-1"/>
    </source>
</evidence>
<dbReference type="InterPro" id="IPR038499">
    <property type="entry name" value="BRO1_sf"/>
</dbReference>
<feature type="domain" description="BRO1" evidence="2">
    <location>
        <begin position="1"/>
        <end position="433"/>
    </location>
</feature>
<organism evidence="5">
    <name type="scientific">Enterobius vermicularis</name>
    <name type="common">Human pinworm</name>
    <dbReference type="NCBI Taxonomy" id="51028"/>
    <lineage>
        <taxon>Eukaryota</taxon>
        <taxon>Metazoa</taxon>
        <taxon>Ecdysozoa</taxon>
        <taxon>Nematoda</taxon>
        <taxon>Chromadorea</taxon>
        <taxon>Rhabditida</taxon>
        <taxon>Spirurina</taxon>
        <taxon>Oxyuridomorpha</taxon>
        <taxon>Oxyuroidea</taxon>
        <taxon>Oxyuridae</taxon>
        <taxon>Enterobius</taxon>
    </lineage>
</organism>
<dbReference type="EMBL" id="UXUI01011049">
    <property type="protein sequence ID" value="VDD95901.1"/>
    <property type="molecule type" value="Genomic_DNA"/>
</dbReference>
<comment type="similarity">
    <text evidence="1">Belongs to the BROX family.</text>
</comment>
<dbReference type="OrthoDB" id="10266451at2759"/>
<dbReference type="PANTHER" id="PTHR23032">
    <property type="entry name" value="BRO1 DOMAIN-CONTAINING PROTEIN BROX"/>
    <property type="match status" value="1"/>
</dbReference>
<dbReference type="InterPro" id="IPR004328">
    <property type="entry name" value="BRO1_dom"/>
</dbReference>
<name>A0A0N4VKF6_ENTVE</name>
<gene>
    <name evidence="3" type="ORF">EVEC_LOCUS10652</name>
</gene>
<dbReference type="WBParaSite" id="EVEC_0001134401-mRNA-1">
    <property type="protein sequence ID" value="EVEC_0001134401-mRNA-1"/>
    <property type="gene ID" value="EVEC_0001134401"/>
</dbReference>